<dbReference type="EMBL" id="UINC01016261">
    <property type="protein sequence ID" value="SVA67842.1"/>
    <property type="molecule type" value="Genomic_DNA"/>
</dbReference>
<dbReference type="Gene3D" id="2.40.10.10">
    <property type="entry name" value="Trypsin-like serine proteases"/>
    <property type="match status" value="2"/>
</dbReference>
<organism evidence="1">
    <name type="scientific">marine metagenome</name>
    <dbReference type="NCBI Taxonomy" id="408172"/>
    <lineage>
        <taxon>unclassified sequences</taxon>
        <taxon>metagenomes</taxon>
        <taxon>ecological metagenomes</taxon>
    </lineage>
</organism>
<name>A0A381XTP6_9ZZZZ</name>
<dbReference type="AlphaFoldDB" id="A0A381XTP6"/>
<dbReference type="SUPFAM" id="SSF50494">
    <property type="entry name" value="Trypsin-like serine proteases"/>
    <property type="match status" value="1"/>
</dbReference>
<dbReference type="InterPro" id="IPR043504">
    <property type="entry name" value="Peptidase_S1_PA_chymotrypsin"/>
</dbReference>
<evidence type="ECO:0008006" key="2">
    <source>
        <dbReference type="Google" id="ProtNLM"/>
    </source>
</evidence>
<gene>
    <name evidence="1" type="ORF">METZ01_LOCUS120696</name>
</gene>
<accession>A0A381XTP6</accession>
<feature type="non-terminal residue" evidence="1">
    <location>
        <position position="477"/>
    </location>
</feature>
<dbReference type="PANTHER" id="PTHR36234:SF5">
    <property type="entry name" value="LYSYL ENDOPEPTIDASE"/>
    <property type="match status" value="1"/>
</dbReference>
<evidence type="ECO:0000313" key="1">
    <source>
        <dbReference type="EMBL" id="SVA67842.1"/>
    </source>
</evidence>
<reference evidence="1" key="1">
    <citation type="submission" date="2018-05" db="EMBL/GenBank/DDBJ databases">
        <authorList>
            <person name="Lanie J.A."/>
            <person name="Ng W.-L."/>
            <person name="Kazmierczak K.M."/>
            <person name="Andrzejewski T.M."/>
            <person name="Davidsen T.M."/>
            <person name="Wayne K.J."/>
            <person name="Tettelin H."/>
            <person name="Glass J.I."/>
            <person name="Rusch D."/>
            <person name="Podicherti R."/>
            <person name="Tsui H.-C.T."/>
            <person name="Winkler M.E."/>
        </authorList>
    </citation>
    <scope>NUCLEOTIDE SEQUENCE</scope>
</reference>
<protein>
    <recommendedName>
        <fullName evidence="2">Peptidase S1 domain-containing protein</fullName>
    </recommendedName>
</protein>
<sequence>MKKYIFSAFYLMSFVLSQKTIEGLPMSFNNQLSEEYHVIEMPVVDVQKLLDEDAIAPAGTPTRYGKSHYVDYNLENSGTWEVIPSQGRVWRLKIISRNAFAIGIYYDNYLLPEGAIFFVYNENEEMVHGAYSALNNQDDGLFATPLIEGDSIILEYFEPDNASFNGNIEIERIVHDYRDILNFNNQNTPSSRCGTNVVCPEGEDFIDQINASSWLDMGSYICSGSMINNTSNDLTPYYMTAWHCTDGLNESTFRFYFNYETETCEGSSASNGSHSYGSILIATSGDVDPDFTLLEITDEISDTWDDVFYAGWDRSSSPPLINSGVHHPGGDPKKINFDDDYAQHSPGINWQDIGYSPPGSHWGVIWDVGCTEGGSSGSPAYNSDGRFIGQLTGGNSWAYYGKFSRGWDGDSPSSRLKDWLDPDNTNQMTLDGIYVDPDHPVFELNNVTFAEVYGDNDSVINPGETGEFVVNIEVPEV</sequence>
<dbReference type="PANTHER" id="PTHR36234">
    <property type="entry name" value="LYSYL ENDOPEPTIDASE"/>
    <property type="match status" value="1"/>
</dbReference>
<dbReference type="InterPro" id="IPR009003">
    <property type="entry name" value="Peptidase_S1_PA"/>
</dbReference>
<proteinExistence type="predicted"/>